<feature type="region of interest" description="Disordered" evidence="1">
    <location>
        <begin position="48"/>
        <end position="94"/>
    </location>
</feature>
<evidence type="ECO:0000256" key="1">
    <source>
        <dbReference type="SAM" id="MobiDB-lite"/>
    </source>
</evidence>
<name>A0A4Y2UDL7_ARAVE</name>
<dbReference type="AlphaFoldDB" id="A0A4Y2UDL7"/>
<dbReference type="Proteomes" id="UP000499080">
    <property type="component" value="Unassembled WGS sequence"/>
</dbReference>
<reference evidence="2 3" key="1">
    <citation type="journal article" date="2019" name="Sci. Rep.">
        <title>Orb-weaving spider Araneus ventricosus genome elucidates the spidroin gene catalogue.</title>
        <authorList>
            <person name="Kono N."/>
            <person name="Nakamura H."/>
            <person name="Ohtoshi R."/>
            <person name="Moran D.A.P."/>
            <person name="Shinohara A."/>
            <person name="Yoshida Y."/>
            <person name="Fujiwara M."/>
            <person name="Mori M."/>
            <person name="Tomita M."/>
            <person name="Arakawa K."/>
        </authorList>
    </citation>
    <scope>NUCLEOTIDE SEQUENCE [LARGE SCALE GENOMIC DNA]</scope>
</reference>
<proteinExistence type="predicted"/>
<gene>
    <name evidence="2" type="ORF">AVEN_217951_1</name>
</gene>
<organism evidence="2 3">
    <name type="scientific">Araneus ventricosus</name>
    <name type="common">Orbweaver spider</name>
    <name type="synonym">Epeira ventricosa</name>
    <dbReference type="NCBI Taxonomy" id="182803"/>
    <lineage>
        <taxon>Eukaryota</taxon>
        <taxon>Metazoa</taxon>
        <taxon>Ecdysozoa</taxon>
        <taxon>Arthropoda</taxon>
        <taxon>Chelicerata</taxon>
        <taxon>Arachnida</taxon>
        <taxon>Araneae</taxon>
        <taxon>Araneomorphae</taxon>
        <taxon>Entelegynae</taxon>
        <taxon>Araneoidea</taxon>
        <taxon>Araneidae</taxon>
        <taxon>Araneus</taxon>
    </lineage>
</organism>
<accession>A0A4Y2UDL7</accession>
<comment type="caution">
    <text evidence="2">The sequence shown here is derived from an EMBL/GenBank/DDBJ whole genome shotgun (WGS) entry which is preliminary data.</text>
</comment>
<protein>
    <submittedName>
        <fullName evidence="2">Uncharacterized protein</fullName>
    </submittedName>
</protein>
<sequence>MGAAQRQIIRNGAVQRQIIRNGAVQRQIIRSGAVQRQINGRKFGHVAPPVDVAWKPGEGESAQASSWSSDRGSKLRGPSPNSRRVASKRDVNLI</sequence>
<dbReference type="EMBL" id="BGPR01034967">
    <property type="protein sequence ID" value="GBO09610.1"/>
    <property type="molecule type" value="Genomic_DNA"/>
</dbReference>
<keyword evidence="3" id="KW-1185">Reference proteome</keyword>
<evidence type="ECO:0000313" key="2">
    <source>
        <dbReference type="EMBL" id="GBO09610.1"/>
    </source>
</evidence>
<evidence type="ECO:0000313" key="3">
    <source>
        <dbReference type="Proteomes" id="UP000499080"/>
    </source>
</evidence>